<sequence>MKRYRTLLYHSKWGDGHVIDNVIALTTQAYNLWRFIDPVLWDVVKMGFSHEEIWVPDENDDFMWTAELMYPNGPYKMDGYAGICYTSTMGQVRGSNNVGDGTCKRNAALVLKHSKRWSYVEHSVPDWEFTYMVQYLEDQVTENKGYGLGPNKNICSEISHNANVVSGELAGPFKVVTPIGDALLLVKSGKKIIPLKGVRR</sequence>
<accession>A0A0F9NNR1</accession>
<gene>
    <name evidence="1" type="ORF">LCGC14_1238580</name>
</gene>
<evidence type="ECO:0000313" key="1">
    <source>
        <dbReference type="EMBL" id="KKM90455.1"/>
    </source>
</evidence>
<name>A0A0F9NNR1_9ZZZZ</name>
<dbReference type="AlphaFoldDB" id="A0A0F9NNR1"/>
<dbReference type="EMBL" id="LAZR01006671">
    <property type="protein sequence ID" value="KKM90455.1"/>
    <property type="molecule type" value="Genomic_DNA"/>
</dbReference>
<protein>
    <submittedName>
        <fullName evidence="1">Uncharacterized protein</fullName>
    </submittedName>
</protein>
<comment type="caution">
    <text evidence="1">The sequence shown here is derived from an EMBL/GenBank/DDBJ whole genome shotgun (WGS) entry which is preliminary data.</text>
</comment>
<organism evidence="1">
    <name type="scientific">marine sediment metagenome</name>
    <dbReference type="NCBI Taxonomy" id="412755"/>
    <lineage>
        <taxon>unclassified sequences</taxon>
        <taxon>metagenomes</taxon>
        <taxon>ecological metagenomes</taxon>
    </lineage>
</organism>
<reference evidence="1" key="1">
    <citation type="journal article" date="2015" name="Nature">
        <title>Complex archaea that bridge the gap between prokaryotes and eukaryotes.</title>
        <authorList>
            <person name="Spang A."/>
            <person name="Saw J.H."/>
            <person name="Jorgensen S.L."/>
            <person name="Zaremba-Niedzwiedzka K."/>
            <person name="Martijn J."/>
            <person name="Lind A.E."/>
            <person name="van Eijk R."/>
            <person name="Schleper C."/>
            <person name="Guy L."/>
            <person name="Ettema T.J."/>
        </authorList>
    </citation>
    <scope>NUCLEOTIDE SEQUENCE</scope>
</reference>
<proteinExistence type="predicted"/>